<organism evidence="1">
    <name type="scientific">anaerobic digester metagenome</name>
    <dbReference type="NCBI Taxonomy" id="1263854"/>
    <lineage>
        <taxon>unclassified sequences</taxon>
        <taxon>metagenomes</taxon>
        <taxon>ecological metagenomes</taxon>
    </lineage>
</organism>
<protein>
    <recommendedName>
        <fullName evidence="2">DUF1573 domain-containing protein</fullName>
    </recommendedName>
</protein>
<gene>
    <name evidence="1" type="ORF">SCFA_920003</name>
</gene>
<evidence type="ECO:0000313" key="1">
    <source>
        <dbReference type="EMBL" id="VFU18907.1"/>
    </source>
</evidence>
<accession>A0A485M6G1</accession>
<proteinExistence type="predicted"/>
<dbReference type="AlphaFoldDB" id="A0A485M6G1"/>
<name>A0A485M6G1_9ZZZZ</name>
<reference evidence="1" key="1">
    <citation type="submission" date="2019-03" db="EMBL/GenBank/DDBJ databases">
        <authorList>
            <person name="Hao L."/>
        </authorList>
    </citation>
    <scope>NUCLEOTIDE SEQUENCE</scope>
</reference>
<sequence length="153" mass="17097">MKQIPAGGEGKITVKVSTQGYGGEVIRETVRIITNDQARPGLSVTVTGPVEKFAVIEPERVRLIGRVGETTEAAVNILPRERYPFRIESVRAMIGKHIELHLEEKKTGGRRTYLLTVRNTKKNAGQYSDRIVLETDSPIRSKLQISVFARIEN</sequence>
<evidence type="ECO:0008006" key="2">
    <source>
        <dbReference type="Google" id="ProtNLM"/>
    </source>
</evidence>
<dbReference type="EMBL" id="CAADRM010000161">
    <property type="protein sequence ID" value="VFU18907.1"/>
    <property type="molecule type" value="Genomic_DNA"/>
</dbReference>